<protein>
    <submittedName>
        <fullName evidence="1">Uncharacterized protein</fullName>
    </submittedName>
</protein>
<dbReference type="AlphaFoldDB" id="A0A2T2XAT0"/>
<evidence type="ECO:0000313" key="1">
    <source>
        <dbReference type="EMBL" id="PSR31599.1"/>
    </source>
</evidence>
<name>A0A2T2XAT0_9FIRM</name>
<dbReference type="EMBL" id="PXYW01000061">
    <property type="protein sequence ID" value="PSR31599.1"/>
    <property type="molecule type" value="Genomic_DNA"/>
</dbReference>
<reference evidence="1 2" key="1">
    <citation type="journal article" date="2014" name="BMC Genomics">
        <title>Comparison of environmental and isolate Sulfobacillus genomes reveals diverse carbon, sulfur, nitrogen, and hydrogen metabolisms.</title>
        <authorList>
            <person name="Justice N.B."/>
            <person name="Norman A."/>
            <person name="Brown C.T."/>
            <person name="Singh A."/>
            <person name="Thomas B.C."/>
            <person name="Banfield J.F."/>
        </authorList>
    </citation>
    <scope>NUCLEOTIDE SEQUENCE [LARGE SCALE GENOMIC DNA]</scope>
    <source>
        <strain evidence="1">AMDSBA4</strain>
    </source>
</reference>
<accession>A0A2T2XAT0</accession>
<organism evidence="1 2">
    <name type="scientific">Sulfobacillus benefaciens</name>
    <dbReference type="NCBI Taxonomy" id="453960"/>
    <lineage>
        <taxon>Bacteria</taxon>
        <taxon>Bacillati</taxon>
        <taxon>Bacillota</taxon>
        <taxon>Clostridia</taxon>
        <taxon>Eubacteriales</taxon>
        <taxon>Clostridiales Family XVII. Incertae Sedis</taxon>
        <taxon>Sulfobacillus</taxon>
    </lineage>
</organism>
<proteinExistence type="predicted"/>
<comment type="caution">
    <text evidence="1">The sequence shown here is derived from an EMBL/GenBank/DDBJ whole genome shotgun (WGS) entry which is preliminary data.</text>
</comment>
<evidence type="ECO:0000313" key="2">
    <source>
        <dbReference type="Proteomes" id="UP000242972"/>
    </source>
</evidence>
<gene>
    <name evidence="1" type="ORF">C7B46_16655</name>
</gene>
<dbReference type="Proteomes" id="UP000242972">
    <property type="component" value="Unassembled WGS sequence"/>
</dbReference>
<sequence length="276" mass="30343">MKMFKRQVLIFSIAAILSGVGIVGYLDKSHHPLAHPFLIYYGWIPKNHERLVRLQDKMSGYPIIVLGSGDEWQSSGDLAPTRWLISSMSHTVFYGYVDIGVTGSQPDHQLDYIQRSLVAWHNIGALGVLLDCAGPDYGVSRARLREVVALAHHDHLQVLVNSWNPSAVLGVGLRPGDGWLAENWVIADGKPVNAVAEGENVSAVPELRRHHITIWMTATDSTVPSAAWVTRWAQKTVSSLDGSYLAVSGPQYSSRSNNVIPAHWLIKALSQGRDGL</sequence>